<reference evidence="1" key="2">
    <citation type="submission" date="2017-04" db="EMBL/GenBank/DDBJ databases">
        <authorList>
            <person name="Afonso C.L."/>
            <person name="Miller P.J."/>
            <person name="Scott M.A."/>
            <person name="Spackman E."/>
            <person name="Goraichik I."/>
            <person name="Dimitrov K.M."/>
            <person name="Suarez D.L."/>
            <person name="Swayne D.E."/>
        </authorList>
    </citation>
    <scope>NUCLEOTIDE SEQUENCE</scope>
    <source>
        <strain evidence="1">KP4898</strain>
        <plasmid evidence="1">pIncAC-KP4898</plasmid>
    </source>
</reference>
<protein>
    <submittedName>
        <fullName evidence="1">Uncharacterized protein</fullName>
    </submittedName>
</protein>
<evidence type="ECO:0000313" key="1">
    <source>
        <dbReference type="EMBL" id="ASM79814.1"/>
    </source>
</evidence>
<proteinExistence type="predicted"/>
<dbReference type="AlphaFoldDB" id="A0A221KLC5"/>
<geneLocation type="plasmid" evidence="1">
    <name>pIncAC-KP4898</name>
</geneLocation>
<sequence length="220" mass="24785">MSKSDFFFGKVYNGSDGATLGLSDLEPLTRKVSAAFFTAQLNRMLKEHGGRLTISDGTSYPRFWSFIDKVDPEQVGFVEIYARQDVNDSVEATLACDIVLVNGVITVKSHWCAYKDVRAGEVISTLLVPLHLKALQDKAYIRWDNGETEPLLQDDDHKAELERVFKVSKYPSAMTWGDTVDQNAKAYMMDLECATDVGRRGVSSEQAWDAYQELRHNKTM</sequence>
<reference evidence="1" key="1">
    <citation type="journal article" date="2017" name="Front. Microbiol.">
        <title>A novel IncA/C1 group conjugative plasmid, encoding VIM-1 metallo-beta-lactamase, mediates the acquisition of carbapenem resistance in ST104 Klebsiella pneumoniae isolates from neonates in the intensive care unit of Monaldi Hospital in Naples.</title>
        <authorList>
            <person name="Esposito E.P."/>
            <person name="Gaiarsa S."/>
            <person name="Del Franco M."/>
            <person name="Crivaro V."/>
            <person name="Bernardo M."/>
            <person name="Cuccurullo S."/>
            <person name="Pennino F."/>
            <person name="Triassi M."/>
            <person name="Marone P."/>
            <person name="Sassera D."/>
            <person name="Zarrilli R."/>
        </authorList>
    </citation>
    <scope>NUCLEOTIDE SEQUENCE</scope>
    <source>
        <strain evidence="1">KP4898</strain>
        <plasmid evidence="1">pIncAC-KP4898</plasmid>
    </source>
</reference>
<name>A0A221KLC5_KLEPN</name>
<keyword evidence="1" id="KW-0614">Plasmid</keyword>
<organism evidence="1">
    <name type="scientific">Klebsiella pneumoniae subsp. pneumoniae</name>
    <dbReference type="NCBI Taxonomy" id="72407"/>
    <lineage>
        <taxon>Bacteria</taxon>
        <taxon>Pseudomonadati</taxon>
        <taxon>Pseudomonadota</taxon>
        <taxon>Gammaproteobacteria</taxon>
        <taxon>Enterobacterales</taxon>
        <taxon>Enterobacteriaceae</taxon>
        <taxon>Klebsiella/Raoultella group</taxon>
        <taxon>Klebsiella</taxon>
        <taxon>Klebsiella pneumoniae complex</taxon>
    </lineage>
</organism>
<accession>A0A221KLC5</accession>
<dbReference type="EMBL" id="KY882285">
    <property type="protein sequence ID" value="ASM79814.1"/>
    <property type="molecule type" value="Genomic_DNA"/>
</dbReference>
<dbReference type="RefSeq" id="WP_039272419.1">
    <property type="nucleotide sequence ID" value="NZ_CP034084.1"/>
</dbReference>